<dbReference type="Gene3D" id="3.40.630.10">
    <property type="entry name" value="Zn peptidases"/>
    <property type="match status" value="1"/>
</dbReference>
<comment type="caution">
    <text evidence="20">The sequence shown here is derived from an EMBL/GenBank/DDBJ whole genome shotgun (WGS) entry which is preliminary data.</text>
</comment>
<dbReference type="GO" id="GO:0006508">
    <property type="term" value="P:proteolysis"/>
    <property type="evidence" value="ECO:0007669"/>
    <property type="project" value="UniProtKB-KW"/>
</dbReference>
<dbReference type="InterPro" id="IPR045175">
    <property type="entry name" value="M28_fam"/>
</dbReference>
<feature type="transmembrane region" description="Helical" evidence="16">
    <location>
        <begin position="632"/>
        <end position="654"/>
    </location>
</feature>
<evidence type="ECO:0000256" key="3">
    <source>
        <dbReference type="ARBA" id="ARBA00004128"/>
    </source>
</evidence>
<dbReference type="OrthoDB" id="76293at2759"/>
<keyword evidence="10 15" id="KW-0862">Zinc</keyword>
<comment type="subcellular location">
    <subcellularLocation>
        <location evidence="3">Vacuole membrane</location>
        <topology evidence="3">Multi-pass membrane protein</topology>
    </subcellularLocation>
</comment>
<feature type="transmembrane region" description="Helical" evidence="16">
    <location>
        <begin position="434"/>
        <end position="455"/>
    </location>
</feature>
<feature type="domain" description="Vacuolar membrane protease transmembrane" evidence="19">
    <location>
        <begin position="406"/>
        <end position="544"/>
    </location>
</feature>
<keyword evidence="9 15" id="KW-0378">Hydrolase</keyword>
<dbReference type="GO" id="GO:0005774">
    <property type="term" value="C:vacuolar membrane"/>
    <property type="evidence" value="ECO:0007669"/>
    <property type="project" value="UniProtKB-SubCell"/>
</dbReference>
<dbReference type="PANTHER" id="PTHR12147">
    <property type="entry name" value="METALLOPEPTIDASE M28 FAMILY MEMBER"/>
    <property type="match status" value="1"/>
</dbReference>
<dbReference type="InterPro" id="IPR007484">
    <property type="entry name" value="Peptidase_M28"/>
</dbReference>
<keyword evidence="7 16" id="KW-0812">Transmembrane</keyword>
<name>A0A8S0W585_CYCAE</name>
<keyword evidence="11 16" id="KW-1133">Transmembrane helix</keyword>
<feature type="transmembrane region" description="Helical" evidence="16">
    <location>
        <begin position="343"/>
        <end position="365"/>
    </location>
</feature>
<comment type="function">
    <text evidence="2">May be involved in vacuolar sorting and osmoregulation.</text>
</comment>
<evidence type="ECO:0000256" key="6">
    <source>
        <dbReference type="ARBA" id="ARBA00022670"/>
    </source>
</evidence>
<keyword evidence="13 16" id="KW-0472">Membrane</keyword>
<evidence type="ECO:0000256" key="9">
    <source>
        <dbReference type="ARBA" id="ARBA00022801"/>
    </source>
</evidence>
<keyword evidence="14" id="KW-0325">Glycoprotein</keyword>
<accession>A0A8S0W585</accession>
<dbReference type="InterPro" id="IPR053975">
    <property type="entry name" value="PFF1_C"/>
</dbReference>
<keyword evidence="5" id="KW-0926">Vacuole</keyword>
<dbReference type="Proteomes" id="UP000467700">
    <property type="component" value="Unassembled WGS sequence"/>
</dbReference>
<feature type="domain" description="Vacuolar membrane protease transmembrane" evidence="19">
    <location>
        <begin position="562"/>
        <end position="626"/>
    </location>
</feature>
<dbReference type="EMBL" id="CACVBS010000038">
    <property type="protein sequence ID" value="CAA7263054.1"/>
    <property type="molecule type" value="Genomic_DNA"/>
</dbReference>
<evidence type="ECO:0000256" key="2">
    <source>
        <dbReference type="ARBA" id="ARBA00003273"/>
    </source>
</evidence>
<organism evidence="20 21">
    <name type="scientific">Cyclocybe aegerita</name>
    <name type="common">Black poplar mushroom</name>
    <name type="synonym">Agrocybe aegerita</name>
    <dbReference type="NCBI Taxonomy" id="1973307"/>
    <lineage>
        <taxon>Eukaryota</taxon>
        <taxon>Fungi</taxon>
        <taxon>Dikarya</taxon>
        <taxon>Basidiomycota</taxon>
        <taxon>Agaricomycotina</taxon>
        <taxon>Agaricomycetes</taxon>
        <taxon>Agaricomycetidae</taxon>
        <taxon>Agaricales</taxon>
        <taxon>Agaricineae</taxon>
        <taxon>Bolbitiaceae</taxon>
        <taxon>Cyclocybe</taxon>
    </lineage>
</organism>
<keyword evidence="12" id="KW-0482">Metalloprotease</keyword>
<evidence type="ECO:0000256" key="5">
    <source>
        <dbReference type="ARBA" id="ARBA00022554"/>
    </source>
</evidence>
<evidence type="ECO:0000256" key="7">
    <source>
        <dbReference type="ARBA" id="ARBA00022692"/>
    </source>
</evidence>
<comment type="similarity">
    <text evidence="4 15">Belongs to the peptidase M28 family.</text>
</comment>
<proteinExistence type="inferred from homology"/>
<keyword evidence="6 15" id="KW-0645">Protease</keyword>
<feature type="domain" description="Vacuolar membrane protease C-terminal" evidence="18">
    <location>
        <begin position="703"/>
        <end position="947"/>
    </location>
</feature>
<evidence type="ECO:0000256" key="12">
    <source>
        <dbReference type="ARBA" id="ARBA00023049"/>
    </source>
</evidence>
<sequence>MSVLKEKKAVAASLFAFIYIAVFIRVLLNDYLPDVPQDQGGLNVDQAWSDLHKISTRPHPYNSHENDAVRSYILSRLNDVAANSAHVHVIDDLTTNVSFVDPPASAYFEGRNILVKVEGSDPAYSETGGVLFSAHFDSVSTSVGATDDGMGTVTCMQLVEYFANHRPRRTAIFNINNGEEDGLNGAHAFLNHPWSKIPDTFLNFEGSGTGGRPVFFRATSMAPMLSAISGRVSRPHANVLSGDAFRQGVIRSRTDFSVYQDGGRYEGLDLAFYKRRCYYHTKYDSIPFLTGGKKSLWSMLEVARGSAGPLLNKDELHTDRLKVPVVFFDLFSRHLVVFSMENLMTFNVVVLVAHPLVLFYLSVYFRHPSESSNNPRSGSLLRPFLHGGQYLYRSATASATTFFLSALVAFFVLEAALVWCFVQFNPFIIYSSPYLVLFTFVDLGFLSTQLVGAAARSPLLIKFSHPRSMPKEGDLLARLYVFTWILTLIGTVLLHKLQLGGVYFLTVSNVSTSFATFISSVTRARPADKHVARQGDQFATKEASPSMWRSDRSAPSLCEQNEKVGWSWVAQIILAVVPSVVLIFHIAVLVLDGMAQTLPDGGNPTLVYTAVALLSVLLTVPTIPWTLSVHRFANYAVFLAFMAATTYTLAAFPFSPETPLKVFFQQSLTLDGGWHVGDRSSGLNSPSPSPILALHDPGAGGVKVLTTLVGTPHYLQHAVIPAIPSSVDTLVSCVDTPHRSGTVMCKWESGLTPYPDGTRTRANPALSLLNFFASKQRKEGTDPDLMLNPNPNDWIDASIVRTGPTSARFSVRGTNTRNCRLYFDTRALVAYQVHGADDVVVPTPGYEIPPQGVHELRLFSRTWDRTFVVDVEWKREEHGLSGDRDNAAGDDVVAGRIACEWSEYASGRVGTAHENMPGSVIPAYEEILNFAPRWVSVSKLYHGLLEVSGEFSIN</sequence>
<dbReference type="CDD" id="cd03875">
    <property type="entry name" value="M28_Fxna_like"/>
    <property type="match status" value="1"/>
</dbReference>
<keyword evidence="21" id="KW-1185">Reference proteome</keyword>
<dbReference type="GO" id="GO:0008235">
    <property type="term" value="F:metalloexopeptidase activity"/>
    <property type="evidence" value="ECO:0007669"/>
    <property type="project" value="InterPro"/>
</dbReference>
<evidence type="ECO:0000256" key="4">
    <source>
        <dbReference type="ARBA" id="ARBA00010918"/>
    </source>
</evidence>
<dbReference type="Pfam" id="PF04389">
    <property type="entry name" value="Peptidase_M28"/>
    <property type="match status" value="1"/>
</dbReference>
<comment type="cofactor">
    <cofactor evidence="1">
        <name>Zn(2+)</name>
        <dbReference type="ChEBI" id="CHEBI:29105"/>
    </cofactor>
</comment>
<evidence type="ECO:0000259" key="17">
    <source>
        <dbReference type="Pfam" id="PF04389"/>
    </source>
</evidence>
<gene>
    <name evidence="20" type="ORF">AAE3_LOCUS5452</name>
</gene>
<evidence type="ECO:0000256" key="1">
    <source>
        <dbReference type="ARBA" id="ARBA00001947"/>
    </source>
</evidence>
<dbReference type="AlphaFoldDB" id="A0A8S0W585"/>
<feature type="transmembrane region" description="Helical" evidence="16">
    <location>
        <begin position="9"/>
        <end position="28"/>
    </location>
</feature>
<evidence type="ECO:0000256" key="8">
    <source>
        <dbReference type="ARBA" id="ARBA00022723"/>
    </source>
</evidence>
<dbReference type="InterPro" id="IPR053976">
    <property type="entry name" value="PFF1_TM"/>
</dbReference>
<dbReference type="Pfam" id="PF22250">
    <property type="entry name" value="PFF1_C"/>
    <property type="match status" value="1"/>
</dbReference>
<evidence type="ECO:0000259" key="19">
    <source>
        <dbReference type="Pfam" id="PF22251"/>
    </source>
</evidence>
<feature type="transmembrane region" description="Helical" evidence="16">
    <location>
        <begin position="568"/>
        <end position="591"/>
    </location>
</feature>
<dbReference type="Pfam" id="PF22251">
    <property type="entry name" value="PFF1_TM"/>
    <property type="match status" value="2"/>
</dbReference>
<evidence type="ECO:0000256" key="10">
    <source>
        <dbReference type="ARBA" id="ARBA00022833"/>
    </source>
</evidence>
<feature type="transmembrane region" description="Helical" evidence="16">
    <location>
        <begin position="402"/>
        <end position="422"/>
    </location>
</feature>
<feature type="transmembrane region" description="Helical" evidence="16">
    <location>
        <begin position="501"/>
        <end position="521"/>
    </location>
</feature>
<reference evidence="20 21" key="1">
    <citation type="submission" date="2020-01" db="EMBL/GenBank/DDBJ databases">
        <authorList>
            <person name="Gupta K D."/>
        </authorList>
    </citation>
    <scope>NUCLEOTIDE SEQUENCE [LARGE SCALE GENOMIC DNA]</scope>
</reference>
<feature type="domain" description="Peptidase M28" evidence="17">
    <location>
        <begin position="112"/>
        <end position="287"/>
    </location>
</feature>
<evidence type="ECO:0000256" key="14">
    <source>
        <dbReference type="ARBA" id="ARBA00023180"/>
    </source>
</evidence>
<evidence type="ECO:0000313" key="20">
    <source>
        <dbReference type="EMBL" id="CAA7263054.1"/>
    </source>
</evidence>
<evidence type="ECO:0000313" key="21">
    <source>
        <dbReference type="Proteomes" id="UP000467700"/>
    </source>
</evidence>
<dbReference type="PANTHER" id="PTHR12147:SF58">
    <property type="entry name" value="VACUOLAR MEMBRANE PROTEASE"/>
    <property type="match status" value="1"/>
</dbReference>
<feature type="transmembrane region" description="Helical" evidence="16">
    <location>
        <begin position="475"/>
        <end position="495"/>
    </location>
</feature>
<keyword evidence="8 15" id="KW-0479">Metal-binding</keyword>
<dbReference type="EC" id="3.4.-.-" evidence="15"/>
<evidence type="ECO:0000256" key="11">
    <source>
        <dbReference type="ARBA" id="ARBA00022989"/>
    </source>
</evidence>
<feature type="transmembrane region" description="Helical" evidence="16">
    <location>
        <begin position="606"/>
        <end position="625"/>
    </location>
</feature>
<dbReference type="GO" id="GO:0046872">
    <property type="term" value="F:metal ion binding"/>
    <property type="evidence" value="ECO:0007669"/>
    <property type="project" value="UniProtKB-KW"/>
</dbReference>
<evidence type="ECO:0000256" key="13">
    <source>
        <dbReference type="ARBA" id="ARBA00023136"/>
    </source>
</evidence>
<dbReference type="SUPFAM" id="SSF53187">
    <property type="entry name" value="Zn-dependent exopeptidases"/>
    <property type="match status" value="1"/>
</dbReference>
<evidence type="ECO:0000256" key="16">
    <source>
        <dbReference type="SAM" id="Phobius"/>
    </source>
</evidence>
<protein>
    <recommendedName>
        <fullName evidence="15">Peptide hydrolase</fullName>
        <ecNumber evidence="15">3.4.-.-</ecNumber>
    </recommendedName>
</protein>
<dbReference type="InterPro" id="IPR048024">
    <property type="entry name" value="Fxna-like_M28_dom"/>
</dbReference>
<evidence type="ECO:0000259" key="18">
    <source>
        <dbReference type="Pfam" id="PF22250"/>
    </source>
</evidence>
<evidence type="ECO:0000256" key="15">
    <source>
        <dbReference type="RuleBase" id="RU361240"/>
    </source>
</evidence>